<feature type="region of interest" description="Disordered" evidence="2">
    <location>
        <begin position="105"/>
        <end position="213"/>
    </location>
</feature>
<evidence type="ECO:0000256" key="1">
    <source>
        <dbReference type="SAM" id="Coils"/>
    </source>
</evidence>
<evidence type="ECO:0000313" key="3">
    <source>
        <dbReference type="EMBL" id="KAK8888403.1"/>
    </source>
</evidence>
<evidence type="ECO:0000256" key="2">
    <source>
        <dbReference type="SAM" id="MobiDB-lite"/>
    </source>
</evidence>
<evidence type="ECO:0008006" key="5">
    <source>
        <dbReference type="Google" id="ProtNLM"/>
    </source>
</evidence>
<gene>
    <name evidence="3" type="ORF">M9Y10_039473</name>
</gene>
<accession>A0ABR2KC06</accession>
<reference evidence="3 4" key="1">
    <citation type="submission" date="2024-04" db="EMBL/GenBank/DDBJ databases">
        <title>Tritrichomonas musculus Genome.</title>
        <authorList>
            <person name="Alves-Ferreira E."/>
            <person name="Grigg M."/>
            <person name="Lorenzi H."/>
            <person name="Galac M."/>
        </authorList>
    </citation>
    <scope>NUCLEOTIDE SEQUENCE [LARGE SCALE GENOMIC DNA]</scope>
    <source>
        <strain evidence="3 4">EAF2021</strain>
    </source>
</reference>
<proteinExistence type="predicted"/>
<feature type="compositionally biased region" description="Low complexity" evidence="2">
    <location>
        <begin position="114"/>
        <end position="123"/>
    </location>
</feature>
<sequence>MFGDIDLLPESEKTLEDIKTFIDLYQEVIDKLETELKKDEIIKKYMEEIAQGYSEVTKLKKEKIDRINEAAKIESRQFDFDDHLEYLSGCIRDVPAIYYRKKIYSDPDNKNNDASKNNDAPKNPLNIQVPIKAQSQPVQEEKKPLNIQINRPSKKITAQQSQNRITTVSPPAPKQFTFSSPNQSVVISKNNPSKPVVTKSKGSSKLEISFNKK</sequence>
<feature type="compositionally biased region" description="Polar residues" evidence="2">
    <location>
        <begin position="176"/>
        <end position="193"/>
    </location>
</feature>
<evidence type="ECO:0000313" key="4">
    <source>
        <dbReference type="Proteomes" id="UP001470230"/>
    </source>
</evidence>
<organism evidence="3 4">
    <name type="scientific">Tritrichomonas musculus</name>
    <dbReference type="NCBI Taxonomy" id="1915356"/>
    <lineage>
        <taxon>Eukaryota</taxon>
        <taxon>Metamonada</taxon>
        <taxon>Parabasalia</taxon>
        <taxon>Tritrichomonadida</taxon>
        <taxon>Tritrichomonadidae</taxon>
        <taxon>Tritrichomonas</taxon>
    </lineage>
</organism>
<keyword evidence="4" id="KW-1185">Reference proteome</keyword>
<comment type="caution">
    <text evidence="3">The sequence shown here is derived from an EMBL/GenBank/DDBJ whole genome shotgun (WGS) entry which is preliminary data.</text>
</comment>
<keyword evidence="1" id="KW-0175">Coiled coil</keyword>
<protein>
    <recommendedName>
        <fullName evidence="5">Inhibitor of growth protein N-terminal histone-binding domain-containing protein</fullName>
    </recommendedName>
</protein>
<dbReference type="Proteomes" id="UP001470230">
    <property type="component" value="Unassembled WGS sequence"/>
</dbReference>
<dbReference type="EMBL" id="JAPFFF010000006">
    <property type="protein sequence ID" value="KAK8888403.1"/>
    <property type="molecule type" value="Genomic_DNA"/>
</dbReference>
<feature type="compositionally biased region" description="Polar residues" evidence="2">
    <location>
        <begin position="147"/>
        <end position="169"/>
    </location>
</feature>
<feature type="coiled-coil region" evidence="1">
    <location>
        <begin position="22"/>
        <end position="62"/>
    </location>
</feature>
<name>A0ABR2KC06_9EUKA</name>